<dbReference type="InterPro" id="IPR027417">
    <property type="entry name" value="P-loop_NTPase"/>
</dbReference>
<name>A0AAP2Z7B0_9EURY</name>
<evidence type="ECO:0000259" key="1">
    <source>
        <dbReference type="SMART" id="SM00382"/>
    </source>
</evidence>
<keyword evidence="3" id="KW-1185">Reference proteome</keyword>
<dbReference type="RefSeq" id="WP_342808245.1">
    <property type="nucleotide sequence ID" value="NZ_JAOPJZ010000004.1"/>
</dbReference>
<dbReference type="SMART" id="SM00382">
    <property type="entry name" value="AAA"/>
    <property type="match status" value="1"/>
</dbReference>
<dbReference type="AlphaFoldDB" id="A0AAP2Z7B0"/>
<dbReference type="InterPro" id="IPR025420">
    <property type="entry name" value="DUF4143"/>
</dbReference>
<accession>A0AAP2Z7B0</accession>
<gene>
    <name evidence="2" type="ORF">OB919_08135</name>
</gene>
<evidence type="ECO:0000313" key="3">
    <source>
        <dbReference type="Proteomes" id="UP001321047"/>
    </source>
</evidence>
<dbReference type="Proteomes" id="UP001321047">
    <property type="component" value="Unassembled WGS sequence"/>
</dbReference>
<dbReference type="Gene3D" id="3.40.50.300">
    <property type="entry name" value="P-loop containing nucleotide triphosphate hydrolases"/>
    <property type="match status" value="1"/>
</dbReference>
<feature type="domain" description="AAA+ ATPase" evidence="1">
    <location>
        <begin position="57"/>
        <end position="210"/>
    </location>
</feature>
<dbReference type="PANTHER" id="PTHR33295">
    <property type="entry name" value="ATPASE"/>
    <property type="match status" value="1"/>
</dbReference>
<proteinExistence type="predicted"/>
<dbReference type="EMBL" id="JAOPJZ010000004">
    <property type="protein sequence ID" value="MCU4751951.1"/>
    <property type="molecule type" value="Genomic_DNA"/>
</dbReference>
<reference evidence="2 3" key="1">
    <citation type="submission" date="2022-09" db="EMBL/GenBank/DDBJ databases">
        <title>Enrichment on poylsaccharides allowed isolation of novel metabolic and taxonomic groups of Haloarchaea.</title>
        <authorList>
            <person name="Sorokin D.Y."/>
            <person name="Elcheninov A.G."/>
            <person name="Khizhniak T.V."/>
            <person name="Kolganova T.V."/>
            <person name="Kublanov I.V."/>
        </authorList>
    </citation>
    <scope>NUCLEOTIDE SEQUENCE [LARGE SCALE GENOMIC DNA]</scope>
    <source>
        <strain evidence="2 3">AArc-curdl1</strain>
    </source>
</reference>
<dbReference type="Pfam" id="PF13173">
    <property type="entry name" value="AAA_14"/>
    <property type="match status" value="1"/>
</dbReference>
<organism evidence="2 3">
    <name type="scientific">Natronosalvus hydrolyticus</name>
    <dbReference type="NCBI Taxonomy" id="2979988"/>
    <lineage>
        <taxon>Archaea</taxon>
        <taxon>Methanobacteriati</taxon>
        <taxon>Methanobacteriota</taxon>
        <taxon>Stenosarchaea group</taxon>
        <taxon>Halobacteria</taxon>
        <taxon>Halobacteriales</taxon>
        <taxon>Natrialbaceae</taxon>
        <taxon>Natronosalvus</taxon>
    </lineage>
</organism>
<evidence type="ECO:0000313" key="2">
    <source>
        <dbReference type="EMBL" id="MCU4751951.1"/>
    </source>
</evidence>
<comment type="caution">
    <text evidence="2">The sequence shown here is derived from an EMBL/GenBank/DDBJ whole genome shotgun (WGS) entry which is preliminary data.</text>
</comment>
<dbReference type="Pfam" id="PF13635">
    <property type="entry name" value="DUF4143"/>
    <property type="match status" value="1"/>
</dbReference>
<dbReference type="InterPro" id="IPR041682">
    <property type="entry name" value="AAA_14"/>
</dbReference>
<dbReference type="PANTHER" id="PTHR33295:SF18">
    <property type="entry name" value="AAA+ ATPASE DOMAIN-CONTAINING PROTEIN"/>
    <property type="match status" value="1"/>
</dbReference>
<sequence>MIGTGSAEEFIDDAEHHNEWWSDGTSPELSHATNLTPRSDFYRILKETNTHYTDDVESLVYAIHGQTGIGKTTLIHQLIAALLDTTEFPQQNQDLELTSALSPRQILYIPLEDSLYQLERPSNDIKRLNQVIDYFQTHVAPRQGQKFILLDDVQALDFDENHKAELLDLIDDNTYVFLTGNVRAQVNLSIAETADTVDEFEGPWPILPMKFIDTVQTGEGLGVEFNEEFRTQLEQFQSPDLDGPAPIKTIRTGLSGTNSETSLDTAVETLSELCFGIFDEDDRNNLHDAARAYLRTGGTLHQTDDPSIRNDLSKSHFLLFLYKELAKHRSIQQPENLHRLSSIAATNAGEELQYTDLSDQIGVDRRTVDNYLDVLDEGIAVTESHDYTLRRHRRTRLYLRNPRHLVLLSQRQEHHGFEAYERQDTLNHEFEYKLARTVAFDHAKRLAFNVGAYDVEYTETDSGLVDYILHRDGHVLPFILSYHPHTGNAETIAEEFTPESGQHTESGSEELQELDYQAPYRFVITDSLPKEVREDESLIIEKDETSICYLPFWLFLLIC</sequence>
<dbReference type="InterPro" id="IPR003593">
    <property type="entry name" value="AAA+_ATPase"/>
</dbReference>
<protein>
    <submittedName>
        <fullName evidence="2">AAA family ATPase</fullName>
    </submittedName>
</protein>
<dbReference type="SUPFAM" id="SSF52540">
    <property type="entry name" value="P-loop containing nucleoside triphosphate hydrolases"/>
    <property type="match status" value="2"/>
</dbReference>